<organism evidence="1 2">
    <name type="scientific">Trichinella zimbabwensis</name>
    <dbReference type="NCBI Taxonomy" id="268475"/>
    <lineage>
        <taxon>Eukaryota</taxon>
        <taxon>Metazoa</taxon>
        <taxon>Ecdysozoa</taxon>
        <taxon>Nematoda</taxon>
        <taxon>Enoplea</taxon>
        <taxon>Dorylaimia</taxon>
        <taxon>Trichinellida</taxon>
        <taxon>Trichinellidae</taxon>
        <taxon>Trichinella</taxon>
    </lineage>
</organism>
<feature type="non-terminal residue" evidence="1">
    <location>
        <position position="275"/>
    </location>
</feature>
<proteinExistence type="predicted"/>
<sequence>MGENGKWRKNAVKVVCGMSPQDGQNSAGVDFVDGKRHGAGKRHVAEKCVQSCLGESRPRSDKILVVWILLKGNRTGQRKSPHVVLVVWILWKGNGTGQKKGSKVVVVKSALGRKNGRGVSGGNRQVVWILWCENDTGPKGSLQCCSAESRPVKESRPVSDKIQVVWILWKGNGTGQKKSLQGEFLEIKRHVAEIWVQSCLRESRTRSDEIQVVCILWRRNGTGLKKASNVVLVKSALCRKNRSGGKPHQVGQNSGGVDFVEGKRHGAEKSLQRCS</sequence>
<protein>
    <submittedName>
        <fullName evidence="1">Uncharacterized protein</fullName>
    </submittedName>
</protein>
<gene>
    <name evidence="1" type="ORF">T11_1501</name>
</gene>
<evidence type="ECO:0000313" key="1">
    <source>
        <dbReference type="EMBL" id="KRZ00182.1"/>
    </source>
</evidence>
<reference evidence="1 2" key="1">
    <citation type="submission" date="2015-01" db="EMBL/GenBank/DDBJ databases">
        <title>Evolution of Trichinella species and genotypes.</title>
        <authorList>
            <person name="Korhonen P.K."/>
            <person name="Edoardo P."/>
            <person name="Giuseppe L.R."/>
            <person name="Gasser R.B."/>
        </authorList>
    </citation>
    <scope>NUCLEOTIDE SEQUENCE [LARGE SCALE GENOMIC DNA]</scope>
    <source>
        <strain evidence="1">ISS1029</strain>
    </source>
</reference>
<name>A0A0V1GPI0_9BILA</name>
<keyword evidence="2" id="KW-1185">Reference proteome</keyword>
<accession>A0A0V1GPI0</accession>
<comment type="caution">
    <text evidence="1">The sequence shown here is derived from an EMBL/GenBank/DDBJ whole genome shotgun (WGS) entry which is preliminary data.</text>
</comment>
<evidence type="ECO:0000313" key="2">
    <source>
        <dbReference type="Proteomes" id="UP000055024"/>
    </source>
</evidence>
<dbReference type="Proteomes" id="UP000055024">
    <property type="component" value="Unassembled WGS sequence"/>
</dbReference>
<dbReference type="AlphaFoldDB" id="A0A0V1GPI0"/>
<dbReference type="EMBL" id="JYDP01000553">
    <property type="protein sequence ID" value="KRZ00182.1"/>
    <property type="molecule type" value="Genomic_DNA"/>
</dbReference>